<gene>
    <name evidence="1" type="ORF">Patl1_04841</name>
</gene>
<keyword evidence="2" id="KW-1185">Reference proteome</keyword>
<proteinExistence type="predicted"/>
<dbReference type="EMBL" id="CM047899">
    <property type="protein sequence ID" value="KAJ0103314.1"/>
    <property type="molecule type" value="Genomic_DNA"/>
</dbReference>
<comment type="caution">
    <text evidence="1">The sequence shown here is derived from an EMBL/GenBank/DDBJ whole genome shotgun (WGS) entry which is preliminary data.</text>
</comment>
<dbReference type="Proteomes" id="UP001164250">
    <property type="component" value="Chromosome 3"/>
</dbReference>
<organism evidence="1 2">
    <name type="scientific">Pistacia atlantica</name>
    <dbReference type="NCBI Taxonomy" id="434234"/>
    <lineage>
        <taxon>Eukaryota</taxon>
        <taxon>Viridiplantae</taxon>
        <taxon>Streptophyta</taxon>
        <taxon>Embryophyta</taxon>
        <taxon>Tracheophyta</taxon>
        <taxon>Spermatophyta</taxon>
        <taxon>Magnoliopsida</taxon>
        <taxon>eudicotyledons</taxon>
        <taxon>Gunneridae</taxon>
        <taxon>Pentapetalae</taxon>
        <taxon>rosids</taxon>
        <taxon>malvids</taxon>
        <taxon>Sapindales</taxon>
        <taxon>Anacardiaceae</taxon>
        <taxon>Pistacia</taxon>
    </lineage>
</organism>
<evidence type="ECO:0000313" key="1">
    <source>
        <dbReference type="EMBL" id="KAJ0103314.1"/>
    </source>
</evidence>
<accession>A0ACC1BWJ6</accession>
<name>A0ACC1BWJ6_9ROSI</name>
<protein>
    <submittedName>
        <fullName evidence="1">Uncharacterized protein</fullName>
    </submittedName>
</protein>
<reference evidence="2" key="1">
    <citation type="journal article" date="2023" name="G3 (Bethesda)">
        <title>Genome assembly and association tests identify interacting loci associated with vigor, precocity, and sex in interspecific pistachio rootstocks.</title>
        <authorList>
            <person name="Palmer W."/>
            <person name="Jacygrad E."/>
            <person name="Sagayaradj S."/>
            <person name="Cavanaugh K."/>
            <person name="Han R."/>
            <person name="Bertier L."/>
            <person name="Beede B."/>
            <person name="Kafkas S."/>
            <person name="Golino D."/>
            <person name="Preece J."/>
            <person name="Michelmore R."/>
        </authorList>
    </citation>
    <scope>NUCLEOTIDE SEQUENCE [LARGE SCALE GENOMIC DNA]</scope>
</reference>
<evidence type="ECO:0000313" key="2">
    <source>
        <dbReference type="Proteomes" id="UP001164250"/>
    </source>
</evidence>
<sequence>MRKAQEEENEVQKLSHELIAYENFTKFYKIPYLDGQSHMPNNIVQESVVGDLWSFDDEANAATPLNSTPL</sequence>